<dbReference type="PROSITE" id="PS50931">
    <property type="entry name" value="HTH_LYSR"/>
    <property type="match status" value="1"/>
</dbReference>
<evidence type="ECO:0000313" key="8">
    <source>
        <dbReference type="Proteomes" id="UP000283975"/>
    </source>
</evidence>
<dbReference type="InterPro" id="IPR050950">
    <property type="entry name" value="HTH-type_LysR_regulators"/>
</dbReference>
<dbReference type="PANTHER" id="PTHR30419">
    <property type="entry name" value="HTH-TYPE TRANSCRIPTIONAL REGULATOR YBHD"/>
    <property type="match status" value="1"/>
</dbReference>
<feature type="domain" description="HTH lysR-type" evidence="5">
    <location>
        <begin position="1"/>
        <end position="57"/>
    </location>
</feature>
<dbReference type="InterPro" id="IPR036390">
    <property type="entry name" value="WH_DNA-bd_sf"/>
</dbReference>
<dbReference type="EMBL" id="QSHZ01000036">
    <property type="protein sequence ID" value="RHC50632.1"/>
    <property type="molecule type" value="Genomic_DNA"/>
</dbReference>
<gene>
    <name evidence="7" type="ORF">DW839_25560</name>
    <name evidence="6" type="ORF">DWW02_07715</name>
</gene>
<dbReference type="GO" id="GO:0003677">
    <property type="term" value="F:DNA binding"/>
    <property type="evidence" value="ECO:0007669"/>
    <property type="project" value="UniProtKB-KW"/>
</dbReference>
<dbReference type="Gene3D" id="3.40.190.290">
    <property type="match status" value="1"/>
</dbReference>
<dbReference type="Proteomes" id="UP000283975">
    <property type="component" value="Unassembled WGS sequence"/>
</dbReference>
<evidence type="ECO:0000256" key="2">
    <source>
        <dbReference type="ARBA" id="ARBA00023015"/>
    </source>
</evidence>
<evidence type="ECO:0000256" key="3">
    <source>
        <dbReference type="ARBA" id="ARBA00023125"/>
    </source>
</evidence>
<keyword evidence="3" id="KW-0238">DNA-binding</keyword>
<dbReference type="Pfam" id="PF03466">
    <property type="entry name" value="LysR_substrate"/>
    <property type="match status" value="1"/>
</dbReference>
<proteinExistence type="inferred from homology"/>
<dbReference type="PRINTS" id="PR00039">
    <property type="entry name" value="HTHLYSR"/>
</dbReference>
<dbReference type="RefSeq" id="WP_002564936.1">
    <property type="nucleotide sequence ID" value="NZ_BAABXO010000001.1"/>
</dbReference>
<sequence>MDTLSLYYFSELAKDLHITRTANRLFISQQTLSNHIMRLEEYYGVKLLNRKPSLSLTYAGEYVLSFAETMNRENANLMDILADIQKQKRGLILFGASTLRMSASLPDILPEFSSRYPNVEIRITDMNSKRLEQLILSGDLDLAIVISGGEHPSIEEKPLMSDQIYLCAADTLLRKYYGDGTEDLKRKARNMADVKDFSRLPFCILNNRMGQNIQKCFDEAGFVPNIYTTSAYVQISTSIGLKGLAACFATRNSILNQKGEISEDINVFPLYCKGEPLLQQISVIHHKDRYLSTYTQYFQELILKYFHEVEQIPIEELVNSSSISLQ</sequence>
<dbReference type="Pfam" id="PF00126">
    <property type="entry name" value="HTH_1"/>
    <property type="match status" value="1"/>
</dbReference>
<comment type="caution">
    <text evidence="7">The sequence shown here is derived from an EMBL/GenBank/DDBJ whole genome shotgun (WGS) entry which is preliminary data.</text>
</comment>
<dbReference type="GeneID" id="23112996"/>
<dbReference type="PANTHER" id="PTHR30419:SF8">
    <property type="entry name" value="NITROGEN ASSIMILATION TRANSCRIPTIONAL ACTIVATOR-RELATED"/>
    <property type="match status" value="1"/>
</dbReference>
<reference evidence="8 9" key="1">
    <citation type="submission" date="2018-08" db="EMBL/GenBank/DDBJ databases">
        <title>A genome reference for cultivated species of the human gut microbiota.</title>
        <authorList>
            <person name="Zou Y."/>
            <person name="Xue W."/>
            <person name="Luo G."/>
        </authorList>
    </citation>
    <scope>NUCLEOTIDE SEQUENCE [LARGE SCALE GENOMIC DNA]</scope>
    <source>
        <strain evidence="6 9">AF14-18</strain>
        <strain evidence="7 8">AM35-14</strain>
    </source>
</reference>
<evidence type="ECO:0000313" key="6">
    <source>
        <dbReference type="EMBL" id="RGV77542.1"/>
    </source>
</evidence>
<evidence type="ECO:0000256" key="4">
    <source>
        <dbReference type="ARBA" id="ARBA00023163"/>
    </source>
</evidence>
<organism evidence="7 8">
    <name type="scientific">Enterocloster bolteae</name>
    <dbReference type="NCBI Taxonomy" id="208479"/>
    <lineage>
        <taxon>Bacteria</taxon>
        <taxon>Bacillati</taxon>
        <taxon>Bacillota</taxon>
        <taxon>Clostridia</taxon>
        <taxon>Lachnospirales</taxon>
        <taxon>Lachnospiraceae</taxon>
        <taxon>Enterocloster</taxon>
    </lineage>
</organism>
<dbReference type="Proteomes" id="UP000284543">
    <property type="component" value="Unassembled WGS sequence"/>
</dbReference>
<evidence type="ECO:0000256" key="1">
    <source>
        <dbReference type="ARBA" id="ARBA00009437"/>
    </source>
</evidence>
<name>A0A414ALZ7_9FIRM</name>
<protein>
    <submittedName>
        <fullName evidence="7">LysR family transcriptional regulator</fullName>
    </submittedName>
</protein>
<comment type="similarity">
    <text evidence="1">Belongs to the LysR transcriptional regulatory family.</text>
</comment>
<dbReference type="CDD" id="cd05466">
    <property type="entry name" value="PBP2_LTTR_substrate"/>
    <property type="match status" value="1"/>
</dbReference>
<dbReference type="Gene3D" id="1.10.10.10">
    <property type="entry name" value="Winged helix-like DNA-binding domain superfamily/Winged helix DNA-binding domain"/>
    <property type="match status" value="1"/>
</dbReference>
<dbReference type="SUPFAM" id="SSF53850">
    <property type="entry name" value="Periplasmic binding protein-like II"/>
    <property type="match status" value="1"/>
</dbReference>
<dbReference type="InterPro" id="IPR036388">
    <property type="entry name" value="WH-like_DNA-bd_sf"/>
</dbReference>
<keyword evidence="4" id="KW-0804">Transcription</keyword>
<evidence type="ECO:0000313" key="9">
    <source>
        <dbReference type="Proteomes" id="UP000284543"/>
    </source>
</evidence>
<dbReference type="InterPro" id="IPR005119">
    <property type="entry name" value="LysR_subst-bd"/>
</dbReference>
<dbReference type="AlphaFoldDB" id="A0A414ALZ7"/>
<accession>A0A414ALZ7</accession>
<keyword evidence="2" id="KW-0805">Transcription regulation</keyword>
<dbReference type="InterPro" id="IPR000847">
    <property type="entry name" value="LysR_HTH_N"/>
</dbReference>
<dbReference type="KEGG" id="cbol:CGC65_18825"/>
<evidence type="ECO:0000313" key="7">
    <source>
        <dbReference type="EMBL" id="RHC50632.1"/>
    </source>
</evidence>
<dbReference type="EMBL" id="QRZM01000002">
    <property type="protein sequence ID" value="RGV77542.1"/>
    <property type="molecule type" value="Genomic_DNA"/>
</dbReference>
<dbReference type="GO" id="GO:0005829">
    <property type="term" value="C:cytosol"/>
    <property type="evidence" value="ECO:0007669"/>
    <property type="project" value="TreeGrafter"/>
</dbReference>
<dbReference type="GO" id="GO:0003700">
    <property type="term" value="F:DNA-binding transcription factor activity"/>
    <property type="evidence" value="ECO:0007669"/>
    <property type="project" value="InterPro"/>
</dbReference>
<evidence type="ECO:0000259" key="5">
    <source>
        <dbReference type="PROSITE" id="PS50931"/>
    </source>
</evidence>
<dbReference type="SUPFAM" id="SSF46785">
    <property type="entry name" value="Winged helix' DNA-binding domain"/>
    <property type="match status" value="1"/>
</dbReference>